<dbReference type="OrthoDB" id="533508at2759"/>
<feature type="transmembrane region" description="Helical" evidence="3">
    <location>
        <begin position="305"/>
        <end position="324"/>
    </location>
</feature>
<dbReference type="AlphaFoldDB" id="E1ZMX7"/>
<dbReference type="RefSeq" id="XP_005844870.1">
    <property type="nucleotide sequence ID" value="XM_005844808.1"/>
</dbReference>
<feature type="compositionally biased region" description="Acidic residues" evidence="2">
    <location>
        <begin position="447"/>
        <end position="457"/>
    </location>
</feature>
<dbReference type="GO" id="GO:0005886">
    <property type="term" value="C:plasma membrane"/>
    <property type="evidence" value="ECO:0007669"/>
    <property type="project" value="TreeGrafter"/>
</dbReference>
<accession>E1ZMX7</accession>
<dbReference type="Proteomes" id="UP000008141">
    <property type="component" value="Unassembled WGS sequence"/>
</dbReference>
<gene>
    <name evidence="4" type="ORF">CHLNCDRAFT_138382</name>
</gene>
<evidence type="ECO:0000256" key="3">
    <source>
        <dbReference type="SAM" id="Phobius"/>
    </source>
</evidence>
<keyword evidence="3" id="KW-1133">Transmembrane helix</keyword>
<feature type="transmembrane region" description="Helical" evidence="3">
    <location>
        <begin position="199"/>
        <end position="217"/>
    </location>
</feature>
<proteinExistence type="predicted"/>
<dbReference type="PANTHER" id="PTHR10582">
    <property type="entry name" value="TRANSIENT RECEPTOR POTENTIAL ION CHANNEL PROTEIN"/>
    <property type="match status" value="1"/>
</dbReference>
<evidence type="ECO:0000256" key="2">
    <source>
        <dbReference type="SAM" id="MobiDB-lite"/>
    </source>
</evidence>
<feature type="region of interest" description="Disordered" evidence="2">
    <location>
        <begin position="1"/>
        <end position="27"/>
    </location>
</feature>
<organism evidence="5">
    <name type="scientific">Chlorella variabilis</name>
    <name type="common">Green alga</name>
    <dbReference type="NCBI Taxonomy" id="554065"/>
    <lineage>
        <taxon>Eukaryota</taxon>
        <taxon>Viridiplantae</taxon>
        <taxon>Chlorophyta</taxon>
        <taxon>core chlorophytes</taxon>
        <taxon>Trebouxiophyceae</taxon>
        <taxon>Chlorellales</taxon>
        <taxon>Chlorellaceae</taxon>
        <taxon>Chlorella clade</taxon>
        <taxon>Chlorella</taxon>
    </lineage>
</organism>
<feature type="compositionally biased region" description="Polar residues" evidence="2">
    <location>
        <begin position="423"/>
        <end position="432"/>
    </location>
</feature>
<dbReference type="GO" id="GO:0098703">
    <property type="term" value="P:calcium ion import across plasma membrane"/>
    <property type="evidence" value="ECO:0007669"/>
    <property type="project" value="TreeGrafter"/>
</dbReference>
<sequence length="519" mass="58012">MEGPTAGATQPLLGDVESQWSGSPRLQDVEDRVTEQCSVTELLESGQAHVLRFLQNKGVALLGEFEEEDGIVFPAFGDSELLTFGANSRKLDYEAEWRKRLREESGKKAAQGGWTNNIALEAYVVTVRNAAAPDCRGLLQPLLKRYQAKRCSYAVFALPAVEAVIKFKLISFNVFTIAFQDEELHLSLRGLLASTRGRVTVAAEVLALVGMVPFLLLEVGTIPAYGIGWLDMWNMLDLLSYFTQICATILHLGRFYTKSEWLTAALAVQSILLVFRLQFFTQAFQAVRISYLPIIKEVWSDLRPAFYLMLLVMWGFACAFNIALRRDQDAQEEYTNIITSFLMMFQHQYGDMELKPFWQTKNSPKIATALAVAYTFIQASWLERRHPNWFPSYVHMLRINPDKLDRVEQDALWSHMGKDEPQVLQTADSNPLTGGHPRHINGQGEGNDGDNEWEGEDEGQKGSSSVDIAGGSAAQLREQMEAMQRHLEEQGRLLRAVCTHLALAPDEGHASGSSSVGGS</sequence>
<evidence type="ECO:0000313" key="5">
    <source>
        <dbReference type="Proteomes" id="UP000008141"/>
    </source>
</evidence>
<dbReference type="KEGG" id="cvr:CHLNCDRAFT_138382"/>
<evidence type="ECO:0000256" key="1">
    <source>
        <dbReference type="ARBA" id="ARBA00022737"/>
    </source>
</evidence>
<name>E1ZMX7_CHLVA</name>
<dbReference type="InterPro" id="IPR024862">
    <property type="entry name" value="TRPV"/>
</dbReference>
<keyword evidence="3" id="KW-0472">Membrane</keyword>
<keyword evidence="1" id="KW-0677">Repeat</keyword>
<dbReference type="GeneID" id="17352289"/>
<evidence type="ECO:0000313" key="4">
    <source>
        <dbReference type="EMBL" id="EFN52768.1"/>
    </source>
</evidence>
<keyword evidence="5" id="KW-1185">Reference proteome</keyword>
<dbReference type="GO" id="GO:0005216">
    <property type="term" value="F:monoatomic ion channel activity"/>
    <property type="evidence" value="ECO:0007669"/>
    <property type="project" value="InterPro"/>
</dbReference>
<dbReference type="EMBL" id="GL433854">
    <property type="protein sequence ID" value="EFN52768.1"/>
    <property type="molecule type" value="Genomic_DNA"/>
</dbReference>
<keyword evidence="3" id="KW-0812">Transmembrane</keyword>
<dbReference type="PANTHER" id="PTHR10582:SF2">
    <property type="entry name" value="INACTIVE"/>
    <property type="match status" value="1"/>
</dbReference>
<protein>
    <submittedName>
        <fullName evidence="4">Uncharacterized protein</fullName>
    </submittedName>
</protein>
<reference evidence="4 5" key="1">
    <citation type="journal article" date="2010" name="Plant Cell">
        <title>The Chlorella variabilis NC64A genome reveals adaptation to photosymbiosis, coevolution with viruses, and cryptic sex.</title>
        <authorList>
            <person name="Blanc G."/>
            <person name="Duncan G."/>
            <person name="Agarkova I."/>
            <person name="Borodovsky M."/>
            <person name="Gurnon J."/>
            <person name="Kuo A."/>
            <person name="Lindquist E."/>
            <person name="Lucas S."/>
            <person name="Pangilinan J."/>
            <person name="Polle J."/>
            <person name="Salamov A."/>
            <person name="Terry A."/>
            <person name="Yamada T."/>
            <person name="Dunigan D.D."/>
            <person name="Grigoriev I.V."/>
            <person name="Claverie J.M."/>
            <person name="Van Etten J.L."/>
        </authorList>
    </citation>
    <scope>NUCLEOTIDE SEQUENCE [LARGE SCALE GENOMIC DNA]</scope>
    <source>
        <strain evidence="4 5">NC64A</strain>
    </source>
</reference>
<feature type="region of interest" description="Disordered" evidence="2">
    <location>
        <begin position="415"/>
        <end position="467"/>
    </location>
</feature>
<dbReference type="InParanoid" id="E1ZMX7"/>